<keyword evidence="2 5" id="KW-0808">Transferase</keyword>
<dbReference type="AlphaFoldDB" id="A0A848CVZ8"/>
<protein>
    <submittedName>
        <fullName evidence="5">Glycosyltransferase family 1 protein</fullName>
    </submittedName>
</protein>
<dbReference type="PANTHER" id="PTHR45947">
    <property type="entry name" value="SULFOQUINOVOSYL TRANSFERASE SQD2"/>
    <property type="match status" value="1"/>
</dbReference>
<accession>A0A848CVZ8</accession>
<dbReference type="GO" id="GO:0016757">
    <property type="term" value="F:glycosyltransferase activity"/>
    <property type="evidence" value="ECO:0007669"/>
    <property type="project" value="UniProtKB-KW"/>
</dbReference>
<evidence type="ECO:0000313" key="6">
    <source>
        <dbReference type="Proteomes" id="UP000583419"/>
    </source>
</evidence>
<evidence type="ECO:0000313" key="5">
    <source>
        <dbReference type="EMBL" id="NMF01815.1"/>
    </source>
</evidence>
<sequence>MSGNKIHLLHVLPRFYPGGGIDTFVALACKYLDPAVFDIDVICHEMKQPDYADIVRQRGGTVTEFEPFGLRSVSGLSRRFTAYLADHPAYDIIHCHMANAGFMYLRKAREAGVPVRILHSHQDHYADTWSHAVRNVPLIASARRNATDFCAASHQAGDFLFKGKPYTILRNGVDTSVFHYDAEARHRIRRELDITPSAYVLGFVGRLTAQKNPEFAIRVIADAISRIPNSNAIVLGDGGKRLELKALSDSLGIADRVHIIGEVSNPADYYAAMDVLLMPSLYEGLPFTLVEAQACGLPALVSDTVSREACLSSHVAYLSLSAGEQAWCKALPARLTDKQRESGTEIVKRAHFDQQSSIDALALYYENIIRLRKDESRKHAG</sequence>
<reference evidence="5 6" key="1">
    <citation type="submission" date="2020-04" db="EMBL/GenBank/DDBJ databases">
        <authorList>
            <person name="Hitch T.C.A."/>
            <person name="Wylensek D."/>
            <person name="Clavel T."/>
        </authorList>
    </citation>
    <scope>NUCLEOTIDE SEQUENCE [LARGE SCALE GENOMIC DNA]</scope>
    <source>
        <strain evidence="5 6">WCA-130-P53-4B</strain>
    </source>
</reference>
<dbReference type="PANTHER" id="PTHR45947:SF3">
    <property type="entry name" value="SULFOQUINOVOSYL TRANSFERASE SQD2"/>
    <property type="match status" value="1"/>
</dbReference>
<dbReference type="Gene3D" id="3.40.50.2000">
    <property type="entry name" value="Glycogen Phosphorylase B"/>
    <property type="match status" value="2"/>
</dbReference>
<dbReference type="InterPro" id="IPR001296">
    <property type="entry name" value="Glyco_trans_1"/>
</dbReference>
<dbReference type="EMBL" id="JABAGJ010000001">
    <property type="protein sequence ID" value="NMF01815.1"/>
    <property type="molecule type" value="Genomic_DNA"/>
</dbReference>
<evidence type="ECO:0000256" key="2">
    <source>
        <dbReference type="ARBA" id="ARBA00022679"/>
    </source>
</evidence>
<dbReference type="InterPro" id="IPR028098">
    <property type="entry name" value="Glyco_trans_4-like_N"/>
</dbReference>
<dbReference type="GO" id="GO:1901137">
    <property type="term" value="P:carbohydrate derivative biosynthetic process"/>
    <property type="evidence" value="ECO:0007669"/>
    <property type="project" value="UniProtKB-ARBA"/>
</dbReference>
<evidence type="ECO:0000259" key="4">
    <source>
        <dbReference type="Pfam" id="PF13439"/>
    </source>
</evidence>
<proteinExistence type="predicted"/>
<name>A0A848CVZ8_9BIFI</name>
<organism evidence="5 6">
    <name type="scientific">Bifidobacterium boum</name>
    <dbReference type="NCBI Taxonomy" id="78343"/>
    <lineage>
        <taxon>Bacteria</taxon>
        <taxon>Bacillati</taxon>
        <taxon>Actinomycetota</taxon>
        <taxon>Actinomycetes</taxon>
        <taxon>Bifidobacteriales</taxon>
        <taxon>Bifidobacteriaceae</taxon>
        <taxon>Bifidobacterium</taxon>
    </lineage>
</organism>
<dbReference type="Pfam" id="PF00534">
    <property type="entry name" value="Glycos_transf_1"/>
    <property type="match status" value="1"/>
</dbReference>
<dbReference type="Proteomes" id="UP000583419">
    <property type="component" value="Unassembled WGS sequence"/>
</dbReference>
<dbReference type="Pfam" id="PF13439">
    <property type="entry name" value="Glyco_transf_4"/>
    <property type="match status" value="1"/>
</dbReference>
<dbReference type="InterPro" id="IPR050194">
    <property type="entry name" value="Glycosyltransferase_grp1"/>
</dbReference>
<comment type="caution">
    <text evidence="5">The sequence shown here is derived from an EMBL/GenBank/DDBJ whole genome shotgun (WGS) entry which is preliminary data.</text>
</comment>
<feature type="domain" description="Glycosyltransferase subfamily 4-like N-terminal" evidence="4">
    <location>
        <begin position="19"/>
        <end position="176"/>
    </location>
</feature>
<keyword evidence="1" id="KW-0328">Glycosyltransferase</keyword>
<evidence type="ECO:0000259" key="3">
    <source>
        <dbReference type="Pfam" id="PF00534"/>
    </source>
</evidence>
<gene>
    <name evidence="5" type="ORF">HF843_01150</name>
</gene>
<dbReference type="SUPFAM" id="SSF53756">
    <property type="entry name" value="UDP-Glycosyltransferase/glycogen phosphorylase"/>
    <property type="match status" value="1"/>
</dbReference>
<dbReference type="RefSeq" id="WP_168973055.1">
    <property type="nucleotide sequence ID" value="NZ_JABAGJ010000001.1"/>
</dbReference>
<feature type="domain" description="Glycosyl transferase family 1" evidence="3">
    <location>
        <begin position="187"/>
        <end position="304"/>
    </location>
</feature>
<evidence type="ECO:0000256" key="1">
    <source>
        <dbReference type="ARBA" id="ARBA00022676"/>
    </source>
</evidence>